<comment type="caution">
    <text evidence="1">The sequence shown here is derived from an EMBL/GenBank/DDBJ whole genome shotgun (WGS) entry which is preliminary data.</text>
</comment>
<gene>
    <name evidence="1" type="ORF">PoB_001278100</name>
</gene>
<keyword evidence="2" id="KW-1185">Reference proteome</keyword>
<name>A0AAV3YV88_9GAST</name>
<evidence type="ECO:0000313" key="1">
    <source>
        <dbReference type="EMBL" id="GFN86275.1"/>
    </source>
</evidence>
<accession>A0AAV3YV88</accession>
<proteinExistence type="predicted"/>
<sequence>MANYLIMPYAKNYRDPYSWFPDAWTKRGTHLIFYSTVVMAWLGAEWGVGGTVVSESVLRSSGTLLSRVRTPPPAPWPEGGLKA</sequence>
<dbReference type="AlphaFoldDB" id="A0AAV3YV88"/>
<organism evidence="1 2">
    <name type="scientific">Plakobranchus ocellatus</name>
    <dbReference type="NCBI Taxonomy" id="259542"/>
    <lineage>
        <taxon>Eukaryota</taxon>
        <taxon>Metazoa</taxon>
        <taxon>Spiralia</taxon>
        <taxon>Lophotrochozoa</taxon>
        <taxon>Mollusca</taxon>
        <taxon>Gastropoda</taxon>
        <taxon>Heterobranchia</taxon>
        <taxon>Euthyneura</taxon>
        <taxon>Panpulmonata</taxon>
        <taxon>Sacoglossa</taxon>
        <taxon>Placobranchoidea</taxon>
        <taxon>Plakobranchidae</taxon>
        <taxon>Plakobranchus</taxon>
    </lineage>
</organism>
<dbReference type="EMBL" id="BLXT01001503">
    <property type="protein sequence ID" value="GFN86275.1"/>
    <property type="molecule type" value="Genomic_DNA"/>
</dbReference>
<protein>
    <submittedName>
        <fullName evidence="1">Uncharacterized protein</fullName>
    </submittedName>
</protein>
<reference evidence="1 2" key="1">
    <citation type="journal article" date="2021" name="Elife">
        <title>Chloroplast acquisition without the gene transfer in kleptoplastic sea slugs, Plakobranchus ocellatus.</title>
        <authorList>
            <person name="Maeda T."/>
            <person name="Takahashi S."/>
            <person name="Yoshida T."/>
            <person name="Shimamura S."/>
            <person name="Takaki Y."/>
            <person name="Nagai Y."/>
            <person name="Toyoda A."/>
            <person name="Suzuki Y."/>
            <person name="Arimoto A."/>
            <person name="Ishii H."/>
            <person name="Satoh N."/>
            <person name="Nishiyama T."/>
            <person name="Hasebe M."/>
            <person name="Maruyama T."/>
            <person name="Minagawa J."/>
            <person name="Obokata J."/>
            <person name="Shigenobu S."/>
        </authorList>
    </citation>
    <scope>NUCLEOTIDE SEQUENCE [LARGE SCALE GENOMIC DNA]</scope>
</reference>
<evidence type="ECO:0000313" key="2">
    <source>
        <dbReference type="Proteomes" id="UP000735302"/>
    </source>
</evidence>
<dbReference type="Proteomes" id="UP000735302">
    <property type="component" value="Unassembled WGS sequence"/>
</dbReference>